<dbReference type="PANTHER" id="PTHR21497:SF24">
    <property type="entry name" value="E3 UBIQUITIN-PROTEIN LIGASE UBR1"/>
    <property type="match status" value="1"/>
</dbReference>
<feature type="compositionally biased region" description="Low complexity" evidence="12">
    <location>
        <begin position="1451"/>
        <end position="1468"/>
    </location>
</feature>
<dbReference type="InterPro" id="IPR039164">
    <property type="entry name" value="UBR1-like"/>
</dbReference>
<organism evidence="14 15">
    <name type="scientific">Panagrellus redivivus</name>
    <name type="common">Microworm</name>
    <dbReference type="NCBI Taxonomy" id="6233"/>
    <lineage>
        <taxon>Eukaryota</taxon>
        <taxon>Metazoa</taxon>
        <taxon>Ecdysozoa</taxon>
        <taxon>Nematoda</taxon>
        <taxon>Chromadorea</taxon>
        <taxon>Rhabditida</taxon>
        <taxon>Tylenchina</taxon>
        <taxon>Panagrolaimomorpha</taxon>
        <taxon>Panagrolaimoidea</taxon>
        <taxon>Panagrolaimidae</taxon>
        <taxon>Panagrellus</taxon>
    </lineage>
</organism>
<keyword evidence="3 10" id="KW-0808">Transferase</keyword>
<evidence type="ECO:0000256" key="9">
    <source>
        <dbReference type="PROSITE-ProRule" id="PRU00508"/>
    </source>
</evidence>
<feature type="compositionally biased region" description="Polar residues" evidence="12">
    <location>
        <begin position="1411"/>
        <end position="1420"/>
    </location>
</feature>
<keyword evidence="11" id="KW-0175">Coiled coil</keyword>
<comment type="pathway">
    <text evidence="2 10">Protein modification; protein ubiquitination.</text>
</comment>
<dbReference type="Pfam" id="PF02617">
    <property type="entry name" value="ClpS"/>
    <property type="match status" value="1"/>
</dbReference>
<evidence type="ECO:0000256" key="4">
    <source>
        <dbReference type="ARBA" id="ARBA00022723"/>
    </source>
</evidence>
<dbReference type="Pfam" id="PF18995">
    <property type="entry name" value="PRT6_C"/>
    <property type="match status" value="1"/>
</dbReference>
<keyword evidence="14" id="KW-1185">Reference proteome</keyword>
<dbReference type="PANTHER" id="PTHR21497">
    <property type="entry name" value="UBIQUITIN LIGASE E3 ALPHA-RELATED"/>
    <property type="match status" value="1"/>
</dbReference>
<dbReference type="InterPro" id="IPR003126">
    <property type="entry name" value="Znf_UBR"/>
</dbReference>
<comment type="function">
    <text evidence="10">Ubiquitin ligase protein which is a component of the N-end rule pathway. Recognizes and binds to proteins bearing specific N-terminal residues that are destabilizing according to the N-end rule, leading to their ubiquitination and subsequent degradation.</text>
</comment>
<dbReference type="CDD" id="cd16482">
    <property type="entry name" value="RING-H2_UBR1-like"/>
    <property type="match status" value="1"/>
</dbReference>
<dbReference type="FunFam" id="2.10.110.30:FF:000001">
    <property type="entry name" value="E3 ubiquitin-protein ligase UBR2 isoform 1"/>
    <property type="match status" value="1"/>
</dbReference>
<dbReference type="InterPro" id="IPR036390">
    <property type="entry name" value="WH_DNA-bd_sf"/>
</dbReference>
<feature type="domain" description="UBR-type" evidence="13">
    <location>
        <begin position="95"/>
        <end position="166"/>
    </location>
</feature>
<evidence type="ECO:0000256" key="10">
    <source>
        <dbReference type="RuleBase" id="RU366018"/>
    </source>
</evidence>
<dbReference type="Pfam" id="PF02207">
    <property type="entry name" value="zf-UBR"/>
    <property type="match status" value="1"/>
</dbReference>
<dbReference type="SMART" id="SM00396">
    <property type="entry name" value="ZnF_UBR1"/>
    <property type="match status" value="1"/>
</dbReference>
<keyword evidence="6 10" id="KW-0833">Ubl conjugation pathway</keyword>
<dbReference type="GO" id="GO:0071596">
    <property type="term" value="P:ubiquitin-dependent protein catabolic process via the N-end rule pathway"/>
    <property type="evidence" value="ECO:0007669"/>
    <property type="project" value="UniProtKB-UniRule"/>
</dbReference>
<dbReference type="PROSITE" id="PS51157">
    <property type="entry name" value="ZF_UBR"/>
    <property type="match status" value="1"/>
</dbReference>
<evidence type="ECO:0000256" key="12">
    <source>
        <dbReference type="SAM" id="MobiDB-lite"/>
    </source>
</evidence>
<dbReference type="SUPFAM" id="SSF46785">
    <property type="entry name" value="Winged helix' DNA-binding domain"/>
    <property type="match status" value="1"/>
</dbReference>
<feature type="zinc finger region" description="UBR-type" evidence="9">
    <location>
        <begin position="95"/>
        <end position="166"/>
    </location>
</feature>
<dbReference type="EC" id="2.3.2.27" evidence="10"/>
<reference evidence="15" key="2">
    <citation type="submission" date="2020-10" db="UniProtKB">
        <authorList>
            <consortium name="WormBaseParasite"/>
        </authorList>
    </citation>
    <scope>IDENTIFICATION</scope>
</reference>
<dbReference type="InterPro" id="IPR055194">
    <property type="entry name" value="UBR1-like_WH"/>
</dbReference>
<feature type="region of interest" description="Disordered" evidence="12">
    <location>
        <begin position="1410"/>
        <end position="1478"/>
    </location>
</feature>
<feature type="compositionally biased region" description="Basic residues" evidence="12">
    <location>
        <begin position="1423"/>
        <end position="1435"/>
    </location>
</feature>
<dbReference type="SUPFAM" id="SSF54736">
    <property type="entry name" value="ClpS-like"/>
    <property type="match status" value="1"/>
</dbReference>
<evidence type="ECO:0000256" key="1">
    <source>
        <dbReference type="ARBA" id="ARBA00000900"/>
    </source>
</evidence>
<reference evidence="14" key="1">
    <citation type="journal article" date="2013" name="Genetics">
        <title>The draft genome and transcriptome of Panagrellus redivivus are shaped by the harsh demands of a free-living lifestyle.</title>
        <authorList>
            <person name="Srinivasan J."/>
            <person name="Dillman A.R."/>
            <person name="Macchietto M.G."/>
            <person name="Heikkinen L."/>
            <person name="Lakso M."/>
            <person name="Fracchia K.M."/>
            <person name="Antoshechkin I."/>
            <person name="Mortazavi A."/>
            <person name="Wong G."/>
            <person name="Sternberg P.W."/>
        </authorList>
    </citation>
    <scope>NUCLEOTIDE SEQUENCE [LARGE SCALE GENOMIC DNA]</scope>
    <source>
        <strain evidence="14">MT8872</strain>
    </source>
</reference>
<dbReference type="InterPro" id="IPR014719">
    <property type="entry name" value="Ribosomal_bL12_C/ClpS-like"/>
</dbReference>
<dbReference type="WBParaSite" id="Pan_g5399.t1">
    <property type="protein sequence ID" value="Pan_g5399.t1"/>
    <property type="gene ID" value="Pan_g5399"/>
</dbReference>
<proteinExistence type="inferred from homology"/>
<dbReference type="Proteomes" id="UP000492821">
    <property type="component" value="Unassembled WGS sequence"/>
</dbReference>
<dbReference type="InterPro" id="IPR044046">
    <property type="entry name" value="E3_ligase_UBR-like_C"/>
</dbReference>
<keyword evidence="4 10" id="KW-0479">Metal-binding</keyword>
<evidence type="ECO:0000256" key="11">
    <source>
        <dbReference type="SAM" id="Coils"/>
    </source>
</evidence>
<evidence type="ECO:0000256" key="5">
    <source>
        <dbReference type="ARBA" id="ARBA00022771"/>
    </source>
</evidence>
<feature type="compositionally biased region" description="Low complexity" evidence="12">
    <location>
        <begin position="1682"/>
        <end position="1705"/>
    </location>
</feature>
<evidence type="ECO:0000256" key="3">
    <source>
        <dbReference type="ARBA" id="ARBA00022679"/>
    </source>
</evidence>
<dbReference type="GO" id="GO:0005737">
    <property type="term" value="C:cytoplasm"/>
    <property type="evidence" value="ECO:0007669"/>
    <property type="project" value="TreeGrafter"/>
</dbReference>
<evidence type="ECO:0000259" key="13">
    <source>
        <dbReference type="PROSITE" id="PS51157"/>
    </source>
</evidence>
<feature type="coiled-coil region" evidence="11">
    <location>
        <begin position="1164"/>
        <end position="1205"/>
    </location>
</feature>
<feature type="region of interest" description="Disordered" evidence="12">
    <location>
        <begin position="1678"/>
        <end position="1705"/>
    </location>
</feature>
<dbReference type="CDD" id="cd19672">
    <property type="entry name" value="UBR-box_UBR1_like"/>
    <property type="match status" value="1"/>
</dbReference>
<dbReference type="GO" id="GO:0000151">
    <property type="term" value="C:ubiquitin ligase complex"/>
    <property type="evidence" value="ECO:0007669"/>
    <property type="project" value="TreeGrafter"/>
</dbReference>
<dbReference type="GO" id="GO:0016567">
    <property type="term" value="P:protein ubiquitination"/>
    <property type="evidence" value="ECO:0007669"/>
    <property type="project" value="UniProtKB-UniRule"/>
</dbReference>
<evidence type="ECO:0000313" key="14">
    <source>
        <dbReference type="Proteomes" id="UP000492821"/>
    </source>
</evidence>
<dbReference type="Gene3D" id="2.10.110.30">
    <property type="match status" value="1"/>
</dbReference>
<feature type="compositionally biased region" description="Basic and acidic residues" evidence="12">
    <location>
        <begin position="1436"/>
        <end position="1450"/>
    </location>
</feature>
<dbReference type="Pfam" id="PF22960">
    <property type="entry name" value="WHD_UBR1"/>
    <property type="match status" value="1"/>
</dbReference>
<name>A0A7E4W1J9_PANRE</name>
<dbReference type="FunFam" id="3.30.1390.10:FF:000010">
    <property type="entry name" value="E3 ubiquitin-protein ligase ubr-1"/>
    <property type="match status" value="1"/>
</dbReference>
<accession>A0A7E4W1J9</accession>
<evidence type="ECO:0000256" key="2">
    <source>
        <dbReference type="ARBA" id="ARBA00004906"/>
    </source>
</evidence>
<evidence type="ECO:0000256" key="7">
    <source>
        <dbReference type="ARBA" id="ARBA00022833"/>
    </source>
</evidence>
<sequence length="2098" mass="237017">MIDKLMESVRNENWLDATNTLFAHWSEKVPELYGAIEVEPWDLKFDEDKINRELLAPVAAMYILEEPVVTTGEVVSLKGLTSKIGISETSRRPGQLCGKLFKNGDPTYTCKECAADDTCVLCHECFKQSAHAKHKYRMHSSSGGGYCDCGDDQAWSHDHACKLHTSEPQPGDEELNLSTTVPIEIRTRILNVTGILLKYAVTLVCWQDTLKLPGFLSEPGDKIPTNAYKTMLFNDETHTYDAVISALEYAVNCTNQQAMYLATIVDREGRSVVASNSKTICQKVQEAIQQRTKRDVNRRTERGGPLEVKVMTASLVAHQALAVRILGWLTDEASRCPPIASIVADALMTECSVLCKHLDTDSKYDVTIPPPKPPRSIHEHPPTPMFSVDGTAVMPLEEPVLDPNGPDDDDDVRFLERRTRHPATVQTPNPVPRLEKKYLANTDNKLPCGHLTPCVQLALFDRRLWKSARVNFHQLLMATVLMDMRHKRDFGVFLIRNYDFIYQDYVDDDHEHNVSIVSLNVQVLTVPSIAHYLISEENALAIVIEALHLHCHKYCRIQEHNPCFVRFDFSARPMPALLRRSLVMFQDALYMLMACSTSWTPGLQDNFVKAADAYLSFVTVMQGMDSIKRQLDQHQLIESEWETAFTLQVTMQETTAMLLAWARTDAYVHQRFTKLVFDRICEIQSCCIEFQQEIEVAIDEFAVTSVPFNVSKDFVSVHQPVWRLLAGLLVAPPEIAKTYRFGMKDSHAPPKTVNIASPIAELEAAGWKERRAIEGLYVWNLTGFLEAPMRVLVLQAQCNASLWRRNGFSLVNQIHNYTAPICRSQMFDRDLQLLQVCAAQLPPLQFLIRFLHRFGLDKWAATGFEELPLKTSTDGTPVTPSQTLEDLSKTVVALSEEFLQIMIYIFMERYVHGIGKCTRAEALEREVVHLLCTGPTTFSSIEKTFKRILEPNLKSIELEAAVQRVADFRKPTTTAPGSFSLKASRRASYNPFFYHYSRQQFSQAEQAQWREREKEPREIQACPPPKSPPFEAFFEPILKLLETPLFVRLLDHVLVIVSKRSRYMSEGLLHRTLFLLGIGLNEQLAAIEVGKPFDFALQCEAAGLLTTLKKIEGTPQAETHKQLLWWVLQRFEEVQSKTTKRDVIDEARPTDATNASADSALSAKEKAEKRAALAAKRREQAMRKMQKMQQAFSTMNKEALNATEEDDSMNGNDYDDEIEYSTLDEAEFPVCLGEHRSKVTYHSSRSITCILCQEVEQLSFSGKQVVCAGYLHNSKLFTQTDTSAADVLGFDDPTDVFAPSDMSQGYSISTCSHTMHLDCFKMFSTTLWARDRTRPRMHIMGQQIIDQDNHEFLCPLCKRLSNCTLPLLPSLNNLVAVRRFSSIPRAGEDNRSVETFNDWFNRVSELANNAAKPTQESTVSAFARHHKTHSRKRSHSERSLLDLQKHDSEVSLHSSHSSSQPSVVPLSPAGAPRGASEPATVAPIANEAPADPAVLNAAHRTANSSINHVNDQTGLFTKLKTFIPGNRKTDNIPAGFTVWPVMKPFFEYVYQLGPDFGTTSGRAHAEVFRVYKTTAFFLRQVTSILRDEQKPLFGALNTRQRDCLQCMTRIAAVAAFHLKQSTIRFGALRILAMLLVSPSDRESKHSALHSSTLGIDSIKNFVLRPFLGNTSNLHRNLTSTDANPLGSSSSSLAGNTSMSSSSTSTMTSSDLLITEVYSDMNIMHVDMLELTIHLTMTIGWLDNSQTNTPSPLKPGTPVADEPAQRLPDGSTDEQHSIYLTLLGYLFQCMATFRVADDEDVEMVDADEVDPPCGADGGTLSDRIKELLNIMQKPTSEMEKTYANINVRALERHLRTSVVDFLQPLALFYHCLTLIPAPDSLKHTGYNEFESLCRYLGLPSRLEDLLGPKCVLSFWEAWTEHLVPIQHKLERLPRFPPVPRRLIELPHEFTDLLTLCSSFKCPSLNVSDLATSQPTMCLVCGQIMCSQSYCCQRTLENENLGACNYHMRQCTGVSGMFLRIRDCQIVMLTSRKRGTFRPAPYVDQFGETDLGFRRCNPLFLHEDMYRRLQRIWLHQEMAEEIVNQYDINHRNSNYEWHHF</sequence>
<dbReference type="GO" id="GO:0008270">
    <property type="term" value="F:zinc ion binding"/>
    <property type="evidence" value="ECO:0007669"/>
    <property type="project" value="UniProtKB-UniRule"/>
</dbReference>
<protein>
    <recommendedName>
        <fullName evidence="10">E3 ubiquitin-protein ligase</fullName>
        <ecNumber evidence="10">2.3.2.27</ecNumber>
    </recommendedName>
</protein>
<feature type="region of interest" description="Disordered" evidence="12">
    <location>
        <begin position="1745"/>
        <end position="1771"/>
    </location>
</feature>
<evidence type="ECO:0000256" key="6">
    <source>
        <dbReference type="ARBA" id="ARBA00022786"/>
    </source>
</evidence>
<evidence type="ECO:0000256" key="8">
    <source>
        <dbReference type="ARBA" id="ARBA00046341"/>
    </source>
</evidence>
<dbReference type="InterPro" id="IPR003769">
    <property type="entry name" value="ClpS_core"/>
</dbReference>
<dbReference type="GO" id="GO:0061630">
    <property type="term" value="F:ubiquitin protein ligase activity"/>
    <property type="evidence" value="ECO:0007669"/>
    <property type="project" value="UniProtKB-UniRule"/>
</dbReference>
<keyword evidence="7 10" id="KW-0862">Zinc</keyword>
<dbReference type="UniPathway" id="UPA00143"/>
<keyword evidence="5 10" id="KW-0863">Zinc-finger</keyword>
<comment type="catalytic activity">
    <reaction evidence="1 10">
        <text>S-ubiquitinyl-[E2 ubiquitin-conjugating enzyme]-L-cysteine + [acceptor protein]-L-lysine = [E2 ubiquitin-conjugating enzyme]-L-cysteine + N(6)-ubiquitinyl-[acceptor protein]-L-lysine.</text>
        <dbReference type="EC" id="2.3.2.27"/>
    </reaction>
</comment>
<comment type="similarity">
    <text evidence="8 10">Belongs to the E3 ubiquitin-protein ligase UBR1-like family.</text>
</comment>
<dbReference type="Gene3D" id="3.30.1390.10">
    <property type="match status" value="1"/>
</dbReference>
<evidence type="ECO:0000313" key="15">
    <source>
        <dbReference type="WBParaSite" id="Pan_g5399.t1"/>
    </source>
</evidence>